<dbReference type="SUPFAM" id="SSF50729">
    <property type="entry name" value="PH domain-like"/>
    <property type="match status" value="1"/>
</dbReference>
<dbReference type="Pfam" id="PF03194">
    <property type="entry name" value="LUC7"/>
    <property type="match status" value="1"/>
</dbReference>
<evidence type="ECO:0000259" key="18">
    <source>
        <dbReference type="PROSITE" id="PS50003"/>
    </source>
</evidence>
<name>A0A182W6M2_9DIPT</name>
<dbReference type="STRING" id="112268.A0A182W6M2"/>
<dbReference type="InterPro" id="IPR001173">
    <property type="entry name" value="Glyco_trans_2-like"/>
</dbReference>
<evidence type="ECO:0000256" key="17">
    <source>
        <dbReference type="SAM" id="Phobius"/>
    </source>
</evidence>
<dbReference type="FunFam" id="3.90.550.10:FF:000068">
    <property type="entry name" value="ALG5, dolichyl-phosphate beta-glucosyltransferase"/>
    <property type="match status" value="1"/>
</dbReference>
<dbReference type="GO" id="GO:0006376">
    <property type="term" value="P:mRNA splice site recognition"/>
    <property type="evidence" value="ECO:0007669"/>
    <property type="project" value="InterPro"/>
</dbReference>
<evidence type="ECO:0000256" key="11">
    <source>
        <dbReference type="ARBA" id="ARBA00022989"/>
    </source>
</evidence>
<keyword evidence="11 17" id="KW-1133">Transmembrane helix</keyword>
<evidence type="ECO:0000256" key="14">
    <source>
        <dbReference type="ARBA" id="ARBA00070518"/>
    </source>
</evidence>
<comment type="similarity">
    <text evidence="3">Belongs to the Luc7 family.</text>
</comment>
<comment type="subcellular location">
    <subcellularLocation>
        <location evidence="1">Endoplasmic reticulum membrane</location>
        <topology evidence="1">Single-pass membrane protein</topology>
    </subcellularLocation>
</comment>
<keyword evidence="6" id="KW-0328">Glycosyltransferase</keyword>
<evidence type="ECO:0000256" key="4">
    <source>
        <dbReference type="ARBA" id="ARBA00006739"/>
    </source>
</evidence>
<keyword evidence="7" id="KW-0808">Transferase</keyword>
<feature type="coiled-coil region" evidence="15">
    <location>
        <begin position="94"/>
        <end position="172"/>
    </location>
</feature>
<dbReference type="InterPro" id="IPR029044">
    <property type="entry name" value="Nucleotide-diphossugar_trans"/>
</dbReference>
<keyword evidence="12 17" id="KW-0472">Membrane</keyword>
<dbReference type="InterPro" id="IPR035518">
    <property type="entry name" value="DPG_synthase"/>
</dbReference>
<dbReference type="AlphaFoldDB" id="A0A182W6M2"/>
<evidence type="ECO:0000256" key="16">
    <source>
        <dbReference type="SAM" id="MobiDB-lite"/>
    </source>
</evidence>
<evidence type="ECO:0000313" key="20">
    <source>
        <dbReference type="Proteomes" id="UP000075920"/>
    </source>
</evidence>
<accession>A0A182W6M2</accession>
<evidence type="ECO:0000256" key="5">
    <source>
        <dbReference type="ARBA" id="ARBA00012583"/>
    </source>
</evidence>
<evidence type="ECO:0000256" key="7">
    <source>
        <dbReference type="ARBA" id="ARBA00022679"/>
    </source>
</evidence>
<keyword evidence="20" id="KW-1185">Reference proteome</keyword>
<dbReference type="VEuPathDB" id="VectorBase:AMIN005987"/>
<evidence type="ECO:0000256" key="15">
    <source>
        <dbReference type="SAM" id="Coils"/>
    </source>
</evidence>
<dbReference type="InterPro" id="IPR001849">
    <property type="entry name" value="PH_domain"/>
</dbReference>
<evidence type="ECO:0000256" key="9">
    <source>
        <dbReference type="ARBA" id="ARBA00022824"/>
    </source>
</evidence>
<feature type="region of interest" description="Disordered" evidence="16">
    <location>
        <begin position="232"/>
        <end position="336"/>
    </location>
</feature>
<dbReference type="GO" id="GO:0003729">
    <property type="term" value="F:mRNA binding"/>
    <property type="evidence" value="ECO:0007669"/>
    <property type="project" value="InterPro"/>
</dbReference>
<keyword evidence="8 17" id="KW-0812">Transmembrane</keyword>
<dbReference type="PROSITE" id="PS50003">
    <property type="entry name" value="PH_DOMAIN"/>
    <property type="match status" value="1"/>
</dbReference>
<dbReference type="GO" id="GO:0004581">
    <property type="term" value="F:dolichyl-phosphate beta-glucosyltransferase activity"/>
    <property type="evidence" value="ECO:0007669"/>
    <property type="project" value="UniProtKB-EC"/>
</dbReference>
<dbReference type="Proteomes" id="UP000075920">
    <property type="component" value="Unassembled WGS sequence"/>
</dbReference>
<dbReference type="GO" id="GO:0005685">
    <property type="term" value="C:U1 snRNP"/>
    <property type="evidence" value="ECO:0007669"/>
    <property type="project" value="InterPro"/>
</dbReference>
<dbReference type="EnsemblMetazoa" id="AMIN005987-RA">
    <property type="protein sequence ID" value="AMIN005987-PA"/>
    <property type="gene ID" value="AMIN005987"/>
</dbReference>
<dbReference type="PANTHER" id="PTHR12375">
    <property type="entry name" value="RNA-BINDING PROTEIN LUC7-RELATED"/>
    <property type="match status" value="1"/>
</dbReference>
<keyword evidence="15" id="KW-0175">Coiled coil</keyword>
<sequence>MSAHDQMRAMLDQLMGTARNGETNRYSVKFYDSKVCKSFLLGCCPHEILASTRMDLGECPKVHDLALRADYENASKNKDYYYDVDAMEHLQAFIADCDRRTEAAKKRLAETQEELTAEVAAKANAVHELAEEIGKKLAKAEALGEAGQVEESMKLMSEIEELRSEKNRAEQEYRSSIPASTYQQQKLRVCEVCSAYLGIHDNDIRLADHFGGKLHLGFLAIREKLAELEKTAGPRQKELRKTGRDRDHEDRSRSRYVGGRELDRRSRALARSRDRKDTGGREIKPAEERKDRNDGRDRDRDRGERRRSSDRNSRRSRSRDRSRERDRHNDRRRRSRSRERSRRLVLLFFSNPVTTMLTTEFVQLALLFGSGSIFFLFVVLGIVLKVTTTPFPTIVRHRDEEYYIDPDTGDERLFASLDDNPSLKLSVIVPAFDEEKRLPLMLDECLEYLQKRAGKEKDFTYEVIIVSDGSRDRTVDVAMDYSQLHGANKVRVLELVENRGKGGAVRLGMLSSRGQFLLFADADGATKFADYAKLERSMVQMTDTDWKRDALAIGSRAHLEKEATAQRTIFRTILMHGFHFLVWTFAVKKVRDTQCGFKLMSRAAARKLFQVMHVERWAFDVELLFIAQSYNIPIEEVAVNWTEIEGSKLTPFWSWLQMGRDLMLIWFRYAIGAWQLRKEHSGYMVKRSQNKKRFTPVNYKTRWFELTRFYLSYYDIGNLE</sequence>
<organism evidence="19 20">
    <name type="scientific">Anopheles minimus</name>
    <dbReference type="NCBI Taxonomy" id="112268"/>
    <lineage>
        <taxon>Eukaryota</taxon>
        <taxon>Metazoa</taxon>
        <taxon>Ecdysozoa</taxon>
        <taxon>Arthropoda</taxon>
        <taxon>Hexapoda</taxon>
        <taxon>Insecta</taxon>
        <taxon>Pterygota</taxon>
        <taxon>Neoptera</taxon>
        <taxon>Endopterygota</taxon>
        <taxon>Diptera</taxon>
        <taxon>Nematocera</taxon>
        <taxon>Culicoidea</taxon>
        <taxon>Culicidae</taxon>
        <taxon>Anophelinae</taxon>
        <taxon>Anopheles</taxon>
    </lineage>
</organism>
<feature type="transmembrane region" description="Helical" evidence="17">
    <location>
        <begin position="364"/>
        <end position="384"/>
    </location>
</feature>
<feature type="compositionally biased region" description="Basic and acidic residues" evidence="16">
    <location>
        <begin position="232"/>
        <end position="329"/>
    </location>
</feature>
<keyword evidence="10" id="KW-0735">Signal-anchor</keyword>
<proteinExistence type="inferred from homology"/>
<evidence type="ECO:0000256" key="2">
    <source>
        <dbReference type="ARBA" id="ARBA00004922"/>
    </source>
</evidence>
<evidence type="ECO:0000256" key="1">
    <source>
        <dbReference type="ARBA" id="ARBA00004389"/>
    </source>
</evidence>
<dbReference type="Pfam" id="PF00535">
    <property type="entry name" value="Glycos_transf_2"/>
    <property type="match status" value="1"/>
</dbReference>
<dbReference type="SUPFAM" id="SSF53448">
    <property type="entry name" value="Nucleotide-diphospho-sugar transferases"/>
    <property type="match status" value="1"/>
</dbReference>
<evidence type="ECO:0000256" key="3">
    <source>
        <dbReference type="ARBA" id="ARBA00005655"/>
    </source>
</evidence>
<dbReference type="CDD" id="cd04188">
    <property type="entry name" value="DPG_synthase"/>
    <property type="match status" value="1"/>
</dbReference>
<keyword evidence="9" id="KW-0256">Endoplasmic reticulum</keyword>
<comment type="similarity">
    <text evidence="4">Belongs to the glycosyltransferase 2 family.</text>
</comment>
<evidence type="ECO:0000256" key="13">
    <source>
        <dbReference type="ARBA" id="ARBA00045097"/>
    </source>
</evidence>
<protein>
    <recommendedName>
        <fullName evidence="14">Dolichyl-phosphate beta-glucosyltransferase</fullName>
        <ecNumber evidence="5">2.4.1.117</ecNumber>
    </recommendedName>
</protein>
<reference evidence="20" key="1">
    <citation type="submission" date="2013-03" db="EMBL/GenBank/DDBJ databases">
        <title>The Genome Sequence of Anopheles minimus MINIMUS1.</title>
        <authorList>
            <consortium name="The Broad Institute Genomics Platform"/>
            <person name="Neafsey D.E."/>
            <person name="Walton C."/>
            <person name="Walker B."/>
            <person name="Young S.K."/>
            <person name="Zeng Q."/>
            <person name="Gargeya S."/>
            <person name="Fitzgerald M."/>
            <person name="Haas B."/>
            <person name="Abouelleil A."/>
            <person name="Allen A.W."/>
            <person name="Alvarado L."/>
            <person name="Arachchi H.M."/>
            <person name="Berlin A.M."/>
            <person name="Chapman S.B."/>
            <person name="Gainer-Dewar J."/>
            <person name="Goldberg J."/>
            <person name="Griggs A."/>
            <person name="Gujja S."/>
            <person name="Hansen M."/>
            <person name="Howarth C."/>
            <person name="Imamovic A."/>
            <person name="Ireland A."/>
            <person name="Larimer J."/>
            <person name="McCowan C."/>
            <person name="Murphy C."/>
            <person name="Pearson M."/>
            <person name="Poon T.W."/>
            <person name="Priest M."/>
            <person name="Roberts A."/>
            <person name="Saif S."/>
            <person name="Shea T."/>
            <person name="Sisk P."/>
            <person name="Sykes S."/>
            <person name="Wortman J."/>
            <person name="Nusbaum C."/>
            <person name="Birren B."/>
        </authorList>
    </citation>
    <scope>NUCLEOTIDE SEQUENCE [LARGE SCALE GENOMIC DNA]</scope>
    <source>
        <strain evidence="20">MINIMUS1</strain>
    </source>
</reference>
<reference evidence="19" key="2">
    <citation type="submission" date="2020-05" db="UniProtKB">
        <authorList>
            <consortium name="EnsemblMetazoa"/>
        </authorList>
    </citation>
    <scope>IDENTIFICATION</scope>
    <source>
        <strain evidence="19">MINIMUS1</strain>
    </source>
</reference>
<evidence type="ECO:0000256" key="8">
    <source>
        <dbReference type="ARBA" id="ARBA00022692"/>
    </source>
</evidence>
<comment type="catalytic activity">
    <reaction evidence="13">
        <text>a di-trans,poly-cis-dolichyl phosphate + UDP-alpha-D-glucose = a di-trans,poly-cis-dolichyl beta-D-glucosyl phosphate + UDP</text>
        <dbReference type="Rhea" id="RHEA:15401"/>
        <dbReference type="Rhea" id="RHEA-COMP:19498"/>
        <dbReference type="Rhea" id="RHEA-COMP:19502"/>
        <dbReference type="ChEBI" id="CHEBI:57525"/>
        <dbReference type="ChEBI" id="CHEBI:57683"/>
        <dbReference type="ChEBI" id="CHEBI:58223"/>
        <dbReference type="ChEBI" id="CHEBI:58885"/>
        <dbReference type="EC" id="2.4.1.117"/>
    </reaction>
    <physiologicalReaction direction="left-to-right" evidence="13">
        <dbReference type="Rhea" id="RHEA:15402"/>
    </physiologicalReaction>
</comment>
<feature type="domain" description="PH" evidence="18">
    <location>
        <begin position="677"/>
        <end position="720"/>
    </location>
</feature>
<dbReference type="Gene3D" id="3.90.550.10">
    <property type="entry name" value="Spore Coat Polysaccharide Biosynthesis Protein SpsA, Chain A"/>
    <property type="match status" value="1"/>
</dbReference>
<evidence type="ECO:0000313" key="19">
    <source>
        <dbReference type="EnsemblMetazoa" id="AMIN005987-PA"/>
    </source>
</evidence>
<evidence type="ECO:0000256" key="6">
    <source>
        <dbReference type="ARBA" id="ARBA00022676"/>
    </source>
</evidence>
<dbReference type="InterPro" id="IPR004882">
    <property type="entry name" value="Luc7-rel"/>
</dbReference>
<evidence type="ECO:0000256" key="10">
    <source>
        <dbReference type="ARBA" id="ARBA00022968"/>
    </source>
</evidence>
<comment type="pathway">
    <text evidence="2">Protein modification; protein glycosylation.</text>
</comment>
<dbReference type="EC" id="2.4.1.117" evidence="5"/>
<dbReference type="GO" id="GO:0005789">
    <property type="term" value="C:endoplasmic reticulum membrane"/>
    <property type="evidence" value="ECO:0007669"/>
    <property type="project" value="UniProtKB-SubCell"/>
</dbReference>
<evidence type="ECO:0000256" key="12">
    <source>
        <dbReference type="ARBA" id="ARBA00023136"/>
    </source>
</evidence>